<evidence type="ECO:0000256" key="1">
    <source>
        <dbReference type="SAM" id="MobiDB-lite"/>
    </source>
</evidence>
<dbReference type="PANTHER" id="PTHR46948">
    <property type="entry name" value="RIBONUCLEASE P PROTEIN SUBUNIT P38"/>
    <property type="match status" value="1"/>
</dbReference>
<evidence type="ECO:0000259" key="2">
    <source>
        <dbReference type="Pfam" id="PF01248"/>
    </source>
</evidence>
<feature type="domain" description="Ribosomal protein eL8/eL30/eS12/Gadd45" evidence="2">
    <location>
        <begin position="43"/>
        <end position="132"/>
    </location>
</feature>
<dbReference type="Proteomes" id="UP001146793">
    <property type="component" value="Unassembled WGS sequence"/>
</dbReference>
<reference evidence="3" key="1">
    <citation type="submission" date="2022-08" db="EMBL/GenBank/DDBJ databases">
        <title>Novel sulphate-reducing endosymbionts in the free-living metamonad Anaeramoeba.</title>
        <authorList>
            <person name="Jerlstrom-Hultqvist J."/>
            <person name="Cepicka I."/>
            <person name="Gallot-Lavallee L."/>
            <person name="Salas-Leiva D."/>
            <person name="Curtis B.A."/>
            <person name="Zahonova K."/>
            <person name="Pipaliya S."/>
            <person name="Dacks J."/>
            <person name="Roger A.J."/>
        </authorList>
    </citation>
    <scope>NUCLEOTIDE SEQUENCE</scope>
    <source>
        <strain evidence="3">Busselton2</strain>
    </source>
</reference>
<name>A0AAV7YZ53_9EUKA</name>
<feature type="region of interest" description="Disordered" evidence="1">
    <location>
        <begin position="175"/>
        <end position="215"/>
    </location>
</feature>
<dbReference type="GO" id="GO:0000172">
    <property type="term" value="C:ribonuclease MRP complex"/>
    <property type="evidence" value="ECO:0007669"/>
    <property type="project" value="InterPro"/>
</dbReference>
<comment type="caution">
    <text evidence="3">The sequence shown here is derived from an EMBL/GenBank/DDBJ whole genome shotgun (WGS) entry which is preliminary data.</text>
</comment>
<dbReference type="PANTHER" id="PTHR46948:SF1">
    <property type="entry name" value="RIBONUCLEASE P PROTEIN SUBUNIT P38"/>
    <property type="match status" value="1"/>
</dbReference>
<dbReference type="GO" id="GO:0005655">
    <property type="term" value="C:nucleolar ribonuclease P complex"/>
    <property type="evidence" value="ECO:0007669"/>
    <property type="project" value="InterPro"/>
</dbReference>
<dbReference type="InterPro" id="IPR029064">
    <property type="entry name" value="Ribosomal_eL30-like_sf"/>
</dbReference>
<evidence type="ECO:0000313" key="4">
    <source>
        <dbReference type="Proteomes" id="UP001146793"/>
    </source>
</evidence>
<dbReference type="EMBL" id="JANTQA010000045">
    <property type="protein sequence ID" value="KAJ3434106.1"/>
    <property type="molecule type" value="Genomic_DNA"/>
</dbReference>
<dbReference type="Gene3D" id="3.30.1330.30">
    <property type="match status" value="1"/>
</dbReference>
<dbReference type="SUPFAM" id="SSF55315">
    <property type="entry name" value="L30e-like"/>
    <property type="match status" value="1"/>
</dbReference>
<dbReference type="GO" id="GO:0001682">
    <property type="term" value="P:tRNA 5'-leader removal"/>
    <property type="evidence" value="ECO:0007669"/>
    <property type="project" value="InterPro"/>
</dbReference>
<dbReference type="InterPro" id="IPR042848">
    <property type="entry name" value="Rpp38"/>
</dbReference>
<dbReference type="AlphaFoldDB" id="A0AAV7YZ53"/>
<protein>
    <submittedName>
        <fullName evidence="3">Ribonuclease p protein subunit p38</fullName>
    </submittedName>
</protein>
<dbReference type="InterPro" id="IPR004038">
    <property type="entry name" value="Ribosomal_eL8/eL30/eS12/Gad45"/>
</dbReference>
<dbReference type="Pfam" id="PF01248">
    <property type="entry name" value="Ribosomal_L7Ae"/>
    <property type="match status" value="1"/>
</dbReference>
<proteinExistence type="predicted"/>
<feature type="compositionally biased region" description="Basic residues" evidence="1">
    <location>
        <begin position="198"/>
        <end position="215"/>
    </location>
</feature>
<accession>A0AAV7YZ53</accession>
<gene>
    <name evidence="3" type="ORF">M0812_20170</name>
</gene>
<sequence>MQKKKRSRQKKKVMVKRSLGQPMTTNWAFLSQEDERIVTEQLKKVCKKENQNELFLGINTVTRSIEKDLVNVVFVAVSNTPEIMISHFPVLCSLKNVKLCGLRIDSVSFGQTIGSKSTAICLAIKKDQKKQEISRLLQLINSVSPQVISWFDPILNKGGECLFNDLVVNERIIEKNPKNPKKTKSTKSNQTEIDRLKMAKKRKRKNHLKTKNNNK</sequence>
<organism evidence="3 4">
    <name type="scientific">Anaeramoeba flamelloides</name>
    <dbReference type="NCBI Taxonomy" id="1746091"/>
    <lineage>
        <taxon>Eukaryota</taxon>
        <taxon>Metamonada</taxon>
        <taxon>Anaeramoebidae</taxon>
        <taxon>Anaeramoeba</taxon>
    </lineage>
</organism>
<evidence type="ECO:0000313" key="3">
    <source>
        <dbReference type="EMBL" id="KAJ3434106.1"/>
    </source>
</evidence>